<sequence length="341" mass="38918">MLSIFNTPAPNISISAAQTIVMDAYGLDLSATALTSERDQNYLLKEKAEPKYVLKISNPAESFDVLEMQHAALAHIYLHDPEIQLPRPVNTLDGELIFHHETASNEKHYIRMVEYVPGELMKDLGKQTNGLINDLGYLLGRLDLALQGFEHPAARRSFPWNVAQTDFLINNQDNIRSEEDQLIIQHFLQEYEKNIVPISHELNRAVIHNDGNDHNVIVNKDNRAHGIIDFGDMVHTYIICESAVCLAYLVLKNPDPIDLTAELIKAYQTVFPLTELEISVIIYFICLRLCVSVTMAAYRKQLFPDNKYIIVTENQAWGFLRKMKNVDLQGWSDKVVDKTFH</sequence>
<keyword evidence="4" id="KW-0418">Kinase</keyword>
<dbReference type="InterPro" id="IPR050249">
    <property type="entry name" value="Pseudomonas-type_ThrB"/>
</dbReference>
<comment type="subcellular location">
    <subcellularLocation>
        <location evidence="1">Cytoplasm</location>
    </subcellularLocation>
</comment>
<evidence type="ECO:0000256" key="7">
    <source>
        <dbReference type="ARBA" id="ARBA00038873"/>
    </source>
</evidence>
<evidence type="ECO:0000259" key="9">
    <source>
        <dbReference type="Pfam" id="PF01636"/>
    </source>
</evidence>
<dbReference type="GO" id="GO:0005737">
    <property type="term" value="C:cytoplasm"/>
    <property type="evidence" value="ECO:0007669"/>
    <property type="project" value="UniProtKB-SubCell"/>
</dbReference>
<organism evidence="10">
    <name type="scientific">hydrothermal vent metagenome</name>
    <dbReference type="NCBI Taxonomy" id="652676"/>
    <lineage>
        <taxon>unclassified sequences</taxon>
        <taxon>metagenomes</taxon>
        <taxon>ecological metagenomes</taxon>
    </lineage>
</organism>
<evidence type="ECO:0000256" key="8">
    <source>
        <dbReference type="ARBA" id="ARBA00040505"/>
    </source>
</evidence>
<proteinExistence type="predicted"/>
<dbReference type="InterPro" id="IPR002575">
    <property type="entry name" value="Aminoglycoside_PTrfase"/>
</dbReference>
<evidence type="ECO:0000313" key="10">
    <source>
        <dbReference type="EMBL" id="CUV10085.1"/>
    </source>
</evidence>
<reference evidence="10" key="1">
    <citation type="submission" date="2015-10" db="EMBL/GenBank/DDBJ databases">
        <authorList>
            <person name="Gilbert D.G."/>
        </authorList>
    </citation>
    <scope>NUCLEOTIDE SEQUENCE</scope>
</reference>
<dbReference type="AlphaFoldDB" id="A0A160VH97"/>
<name>A0A160VH97_9ZZZZ</name>
<evidence type="ECO:0000256" key="4">
    <source>
        <dbReference type="ARBA" id="ARBA00022777"/>
    </source>
</evidence>
<dbReference type="Gene3D" id="3.90.1200.10">
    <property type="match status" value="1"/>
</dbReference>
<dbReference type="GO" id="GO:0047992">
    <property type="term" value="F:hydroxylysine kinase activity"/>
    <property type="evidence" value="ECO:0007669"/>
    <property type="project" value="UniProtKB-EC"/>
</dbReference>
<dbReference type="EC" id="2.7.1.81" evidence="7"/>
<comment type="function">
    <text evidence="6">Catalyzes the GTP-dependent phosphorylation of 5-hydroxy-L-lysine.</text>
</comment>
<evidence type="ECO:0000256" key="2">
    <source>
        <dbReference type="ARBA" id="ARBA00022490"/>
    </source>
</evidence>
<keyword evidence="3 10" id="KW-0808">Transferase</keyword>
<dbReference type="EMBL" id="FAXC01000351">
    <property type="protein sequence ID" value="CUV10085.1"/>
    <property type="molecule type" value="Genomic_DNA"/>
</dbReference>
<accession>A0A160VH97</accession>
<protein>
    <recommendedName>
        <fullName evidence="8">Hydroxylysine kinase</fullName>
        <ecNumber evidence="7">2.7.1.81</ecNumber>
    </recommendedName>
</protein>
<evidence type="ECO:0000256" key="3">
    <source>
        <dbReference type="ARBA" id="ARBA00022679"/>
    </source>
</evidence>
<keyword evidence="10" id="KW-0032">Aminotransferase</keyword>
<dbReference type="PANTHER" id="PTHR21064">
    <property type="entry name" value="AMINOGLYCOSIDE PHOSPHOTRANSFERASE DOMAIN-CONTAINING PROTEIN-RELATED"/>
    <property type="match status" value="1"/>
</dbReference>
<evidence type="ECO:0000256" key="6">
    <source>
        <dbReference type="ARBA" id="ARBA00037368"/>
    </source>
</evidence>
<dbReference type="Pfam" id="PF01636">
    <property type="entry name" value="APH"/>
    <property type="match status" value="1"/>
</dbReference>
<feature type="domain" description="Aminoglycoside phosphotransferase" evidence="9">
    <location>
        <begin position="33"/>
        <end position="267"/>
    </location>
</feature>
<comment type="catalytic activity">
    <reaction evidence="5">
        <text>(5R)-5-hydroxy-L-lysine + GTP = (5R)-5-phosphooxy-L-lysine + GDP + H(+)</text>
        <dbReference type="Rhea" id="RHEA:19049"/>
        <dbReference type="ChEBI" id="CHEBI:15378"/>
        <dbReference type="ChEBI" id="CHEBI:37565"/>
        <dbReference type="ChEBI" id="CHEBI:57882"/>
        <dbReference type="ChEBI" id="CHEBI:58189"/>
        <dbReference type="ChEBI" id="CHEBI:58357"/>
        <dbReference type="EC" id="2.7.1.81"/>
    </reaction>
</comment>
<keyword evidence="2" id="KW-0963">Cytoplasm</keyword>
<dbReference type="SUPFAM" id="SSF56112">
    <property type="entry name" value="Protein kinase-like (PK-like)"/>
    <property type="match status" value="1"/>
</dbReference>
<evidence type="ECO:0000256" key="5">
    <source>
        <dbReference type="ARBA" id="ARBA00036820"/>
    </source>
</evidence>
<dbReference type="PANTHER" id="PTHR21064:SF1">
    <property type="entry name" value="HYDROXYLYSINE KINASE"/>
    <property type="match status" value="1"/>
</dbReference>
<evidence type="ECO:0000256" key="1">
    <source>
        <dbReference type="ARBA" id="ARBA00004496"/>
    </source>
</evidence>
<dbReference type="InterPro" id="IPR011009">
    <property type="entry name" value="Kinase-like_dom_sf"/>
</dbReference>
<dbReference type="GO" id="GO:0008483">
    <property type="term" value="F:transaminase activity"/>
    <property type="evidence" value="ECO:0007669"/>
    <property type="project" value="UniProtKB-KW"/>
</dbReference>
<gene>
    <name evidence="10" type="ORF">MGWOODY_Mmi2018</name>
</gene>